<reference evidence="1" key="1">
    <citation type="submission" date="2014-09" db="EMBL/GenBank/DDBJ databases">
        <authorList>
            <person name="Magalhaes I.L.F."/>
            <person name="Oliveira U."/>
            <person name="Santos F.R."/>
            <person name="Vidigal T.H.D.A."/>
            <person name="Brescovit A.D."/>
            <person name="Santos A.J."/>
        </authorList>
    </citation>
    <scope>NUCLEOTIDE SEQUENCE</scope>
    <source>
        <tissue evidence="1">Shoot tissue taken approximately 20 cm above the soil surface</tissue>
    </source>
</reference>
<evidence type="ECO:0000313" key="1">
    <source>
        <dbReference type="EMBL" id="JAD37296.1"/>
    </source>
</evidence>
<protein>
    <submittedName>
        <fullName evidence="1">Uncharacterized protein</fullName>
    </submittedName>
</protein>
<reference evidence="1" key="2">
    <citation type="journal article" date="2015" name="Data Brief">
        <title>Shoot transcriptome of the giant reed, Arundo donax.</title>
        <authorList>
            <person name="Barrero R.A."/>
            <person name="Guerrero F.D."/>
            <person name="Moolhuijzen P."/>
            <person name="Goolsby J.A."/>
            <person name="Tidwell J."/>
            <person name="Bellgard S.E."/>
            <person name="Bellgard M.I."/>
        </authorList>
    </citation>
    <scope>NUCLEOTIDE SEQUENCE</scope>
    <source>
        <tissue evidence="1">Shoot tissue taken approximately 20 cm above the soil surface</tissue>
    </source>
</reference>
<sequence length="31" mass="3732">MDKVSSTRFAESLGRSFGFFILRYKDRWFPS</sequence>
<name>A0A0A8ZEQ6_ARUDO</name>
<organism evidence="1">
    <name type="scientific">Arundo donax</name>
    <name type="common">Giant reed</name>
    <name type="synonym">Donax arundinaceus</name>
    <dbReference type="NCBI Taxonomy" id="35708"/>
    <lineage>
        <taxon>Eukaryota</taxon>
        <taxon>Viridiplantae</taxon>
        <taxon>Streptophyta</taxon>
        <taxon>Embryophyta</taxon>
        <taxon>Tracheophyta</taxon>
        <taxon>Spermatophyta</taxon>
        <taxon>Magnoliopsida</taxon>
        <taxon>Liliopsida</taxon>
        <taxon>Poales</taxon>
        <taxon>Poaceae</taxon>
        <taxon>PACMAD clade</taxon>
        <taxon>Arundinoideae</taxon>
        <taxon>Arundineae</taxon>
        <taxon>Arundo</taxon>
    </lineage>
</organism>
<accession>A0A0A8ZEQ6</accession>
<dbReference type="AlphaFoldDB" id="A0A0A8ZEQ6"/>
<proteinExistence type="predicted"/>
<dbReference type="EMBL" id="GBRH01260599">
    <property type="protein sequence ID" value="JAD37296.1"/>
    <property type="molecule type" value="Transcribed_RNA"/>
</dbReference>